<dbReference type="Gene3D" id="2.30.90.10">
    <property type="entry name" value="Heparin-binding Growth Factor, Midkine, Chain A- C-terminal Domain"/>
    <property type="match status" value="1"/>
</dbReference>
<sequence length="315" mass="36085">MINKVFLISAARCGKWQNKGECNLQKGKSCGKGFQLQERKLAATAKCSEAPKERKRVCKISCRKKNKNNKKQSLTLEGCKYVTKRASSCLEEQEYELVKHNSTTCIPMISKLVSCKACYYSITKNNCTDMSKFYNITKTLIKGKPECDKIRKESKLCPAHGGPPCKYQKSKWSDCDLRTFTKERVRQLKSTKRISDSKCRKEIVEKKPCIPKKILTVCKYNATKISKAVKRLECKKDGRFTRSEILNEKESSKDCPFYIKFIKPCKRRKEPKAKCFYDKKGGWTPCTLHKRSVVGALRGNENACSKEETIVESCN</sequence>
<keyword evidence="3" id="KW-1185">Reference proteome</keyword>
<protein>
    <submittedName>
        <fullName evidence="2">DgyrCDS5954</fullName>
    </submittedName>
</protein>
<dbReference type="SUPFAM" id="SSF57288">
    <property type="entry name" value="Midkine"/>
    <property type="match status" value="1"/>
</dbReference>
<evidence type="ECO:0000313" key="2">
    <source>
        <dbReference type="EMBL" id="CAD5117149.1"/>
    </source>
</evidence>
<dbReference type="EMBL" id="CAJFCJ010000007">
    <property type="protein sequence ID" value="CAD5117149.1"/>
    <property type="molecule type" value="Genomic_DNA"/>
</dbReference>
<feature type="domain" description="Pleiotrophin/Midkine C-terminal" evidence="1">
    <location>
        <begin position="164"/>
        <end position="213"/>
    </location>
</feature>
<dbReference type="InterPro" id="IPR020091">
    <property type="entry name" value="PTN/MK_diS_sf"/>
</dbReference>
<gene>
    <name evidence="2" type="ORF">DGYR_LOCUS5707</name>
</gene>
<dbReference type="InterPro" id="IPR038130">
    <property type="entry name" value="PTN/MK_C_dom_sf"/>
</dbReference>
<name>A0A7I8VMA5_9ANNE</name>
<dbReference type="AlphaFoldDB" id="A0A7I8VMA5"/>
<evidence type="ECO:0000259" key="1">
    <source>
        <dbReference type="Pfam" id="PF01091"/>
    </source>
</evidence>
<dbReference type="InterPro" id="IPR020090">
    <property type="entry name" value="PTN/MK_C_dom"/>
</dbReference>
<evidence type="ECO:0000313" key="3">
    <source>
        <dbReference type="Proteomes" id="UP000549394"/>
    </source>
</evidence>
<reference evidence="2 3" key="1">
    <citation type="submission" date="2020-08" db="EMBL/GenBank/DDBJ databases">
        <authorList>
            <person name="Hejnol A."/>
        </authorList>
    </citation>
    <scope>NUCLEOTIDE SEQUENCE [LARGE SCALE GENOMIC DNA]</scope>
</reference>
<comment type="caution">
    <text evidence="2">The sequence shown here is derived from an EMBL/GenBank/DDBJ whole genome shotgun (WGS) entry which is preliminary data.</text>
</comment>
<dbReference type="GO" id="GO:0008083">
    <property type="term" value="F:growth factor activity"/>
    <property type="evidence" value="ECO:0007669"/>
    <property type="project" value="InterPro"/>
</dbReference>
<accession>A0A7I8VMA5</accession>
<organism evidence="2 3">
    <name type="scientific">Dimorphilus gyrociliatus</name>
    <dbReference type="NCBI Taxonomy" id="2664684"/>
    <lineage>
        <taxon>Eukaryota</taxon>
        <taxon>Metazoa</taxon>
        <taxon>Spiralia</taxon>
        <taxon>Lophotrochozoa</taxon>
        <taxon>Annelida</taxon>
        <taxon>Polychaeta</taxon>
        <taxon>Polychaeta incertae sedis</taxon>
        <taxon>Dinophilidae</taxon>
        <taxon>Dimorphilus</taxon>
    </lineage>
</organism>
<proteinExistence type="predicted"/>
<dbReference type="Proteomes" id="UP000549394">
    <property type="component" value="Unassembled WGS sequence"/>
</dbReference>
<dbReference type="Pfam" id="PF01091">
    <property type="entry name" value="PTN_MK_C"/>
    <property type="match status" value="1"/>
</dbReference>